<organism evidence="1 2">
    <name type="scientific">Leptospira idonii</name>
    <dbReference type="NCBI Taxonomy" id="1193500"/>
    <lineage>
        <taxon>Bacteria</taxon>
        <taxon>Pseudomonadati</taxon>
        <taxon>Spirochaetota</taxon>
        <taxon>Spirochaetia</taxon>
        <taxon>Leptospirales</taxon>
        <taxon>Leptospiraceae</taxon>
        <taxon>Leptospira</taxon>
    </lineage>
</organism>
<protein>
    <submittedName>
        <fullName evidence="1">Uncharacterized protein</fullName>
    </submittedName>
</protein>
<sequence length="320" mass="36128">MSKTLMLASLKADLTALENLIAEATKANDFIGLMQYKFRKSEIEDSIIALNRNLQLKANIALFFGGKPVFGTLGISANFAGKILNEFQSLVSNTYAFYNLKANNMNLPSNKGKIPLANDSNLMVTSVVHGSFGFVLEELNDETRIFASPLISVVENVVKIIQKTSSEKEEEFNEIITSLNMRIINSLKIFFHDLDSNFSTIRLVERDTDISLDEKAIHRGRTRTEHLEIDNIDIEIQGLLIGFLPDHLKFEIQLESGEIIYGSVDKYALEQLKQKEKPIIGNFCKILVNMKTIEQLNGDIKRDYLLKSFLDQKSTTHNSD</sequence>
<dbReference type="OrthoDB" id="1254580at2"/>
<reference evidence="1" key="1">
    <citation type="journal article" date="2019" name="PLoS Negl. Trop. Dis.">
        <title>Revisiting the worldwide diversity of Leptospira species in the environment.</title>
        <authorList>
            <person name="Vincent A.T."/>
            <person name="Schiettekatte O."/>
            <person name="Bourhy P."/>
            <person name="Veyrier F.J."/>
            <person name="Picardeau M."/>
        </authorList>
    </citation>
    <scope>NUCLEOTIDE SEQUENCE [LARGE SCALE GENOMIC DNA]</scope>
    <source>
        <strain evidence="1">201300427</strain>
    </source>
</reference>
<dbReference type="EMBL" id="RQHW01000043">
    <property type="protein sequence ID" value="TGN18857.1"/>
    <property type="molecule type" value="Genomic_DNA"/>
</dbReference>
<evidence type="ECO:0000313" key="1">
    <source>
        <dbReference type="EMBL" id="TGN18857.1"/>
    </source>
</evidence>
<dbReference type="AlphaFoldDB" id="A0A4R9LZQ7"/>
<dbReference type="Proteomes" id="UP000298058">
    <property type="component" value="Unassembled WGS sequence"/>
</dbReference>
<gene>
    <name evidence="1" type="ORF">EHS15_11830</name>
</gene>
<proteinExistence type="predicted"/>
<dbReference type="RefSeq" id="WP_135760791.1">
    <property type="nucleotide sequence ID" value="NZ_RQHW01000043.1"/>
</dbReference>
<accession>A0A4R9LZQ7</accession>
<evidence type="ECO:0000313" key="2">
    <source>
        <dbReference type="Proteomes" id="UP000298058"/>
    </source>
</evidence>
<keyword evidence="2" id="KW-1185">Reference proteome</keyword>
<comment type="caution">
    <text evidence="1">The sequence shown here is derived from an EMBL/GenBank/DDBJ whole genome shotgun (WGS) entry which is preliminary data.</text>
</comment>
<name>A0A4R9LZQ7_9LEPT</name>